<proteinExistence type="predicted"/>
<protein>
    <submittedName>
        <fullName evidence="1">Uncharacterized protein</fullName>
    </submittedName>
</protein>
<dbReference type="Proteomes" id="UP000663862">
    <property type="component" value="Unassembled WGS sequence"/>
</dbReference>
<reference evidence="1" key="1">
    <citation type="submission" date="2021-02" db="EMBL/GenBank/DDBJ databases">
        <authorList>
            <person name="Nowell W R."/>
        </authorList>
    </citation>
    <scope>NUCLEOTIDE SEQUENCE</scope>
</reference>
<comment type="caution">
    <text evidence="1">The sequence shown here is derived from an EMBL/GenBank/DDBJ whole genome shotgun (WGS) entry which is preliminary data.</text>
</comment>
<dbReference type="EMBL" id="CAJOBQ010004373">
    <property type="protein sequence ID" value="CAF4634543.1"/>
    <property type="molecule type" value="Genomic_DNA"/>
</dbReference>
<gene>
    <name evidence="1" type="ORF">TSG867_LOCUS29807</name>
</gene>
<feature type="non-terminal residue" evidence="1">
    <location>
        <position position="370"/>
    </location>
</feature>
<evidence type="ECO:0000313" key="2">
    <source>
        <dbReference type="Proteomes" id="UP000663862"/>
    </source>
</evidence>
<sequence>EITPINKRLAPNLRRLKIKWFNSIIQLKSINKLFERDVLFSLTNFRLYAKIAGPRVLHNLVSMLSNQCLYSFDVKWFVRIGMSVPNTDKILSDTCQNLKGSVSIELELSLKENVYSIRAATIPRMDKSLRVYSYLDKNTVYGRNQWSYNRCVFNSQLFRCNAIIMNEDYRINDKFLSLLPPVVLWHQVTSLSIPHPFNSTHLHLLFSQTTNLRILELHYRREFEYKVDSKRKTLIHLFNDTSLCNMLMSNGLRQLNLFPAFDQTNLIKIGNLIVKRLSSLQVIKLESVNVKLIEMSHILINGLEKLSFLTIIGADNYGEIYDQVYQRDAAILRPIIYQYIRAGTRIYNDQWAAYNGIANGPGPHQYSQPL</sequence>
<evidence type="ECO:0000313" key="1">
    <source>
        <dbReference type="EMBL" id="CAF4634543.1"/>
    </source>
</evidence>
<feature type="non-terminal residue" evidence="1">
    <location>
        <position position="1"/>
    </location>
</feature>
<name>A0A821EAS0_9BILA</name>
<accession>A0A821EAS0</accession>
<dbReference type="AlphaFoldDB" id="A0A821EAS0"/>
<organism evidence="1 2">
    <name type="scientific">Rotaria socialis</name>
    <dbReference type="NCBI Taxonomy" id="392032"/>
    <lineage>
        <taxon>Eukaryota</taxon>
        <taxon>Metazoa</taxon>
        <taxon>Spiralia</taxon>
        <taxon>Gnathifera</taxon>
        <taxon>Rotifera</taxon>
        <taxon>Eurotatoria</taxon>
        <taxon>Bdelloidea</taxon>
        <taxon>Philodinida</taxon>
        <taxon>Philodinidae</taxon>
        <taxon>Rotaria</taxon>
    </lineage>
</organism>